<dbReference type="Pfam" id="PF13585">
    <property type="entry name" value="CHU_C"/>
    <property type="match status" value="1"/>
</dbReference>
<gene>
    <name evidence="1" type="ORF">HMPREF0204_10589</name>
</gene>
<organism evidence="1 2">
    <name type="scientific">Chryseobacterium gleum ATCC 35910</name>
    <dbReference type="NCBI Taxonomy" id="525257"/>
    <lineage>
        <taxon>Bacteria</taxon>
        <taxon>Pseudomonadati</taxon>
        <taxon>Bacteroidota</taxon>
        <taxon>Flavobacteriia</taxon>
        <taxon>Flavobacteriales</taxon>
        <taxon>Weeksellaceae</taxon>
        <taxon>Chryseobacterium group</taxon>
        <taxon>Chryseobacterium</taxon>
    </lineage>
</organism>
<evidence type="ECO:0000313" key="2">
    <source>
        <dbReference type="Proteomes" id="UP000002969"/>
    </source>
</evidence>
<keyword evidence="2" id="KW-1185">Reference proteome</keyword>
<name>A0ABP2IVL4_CHRGE</name>
<comment type="caution">
    <text evidence="1">The sequence shown here is derived from an EMBL/GenBank/DDBJ whole genome shotgun (WGS) entry which is preliminary data.</text>
</comment>
<evidence type="ECO:0000313" key="1">
    <source>
        <dbReference type="EMBL" id="EFK37816.1"/>
    </source>
</evidence>
<dbReference type="EMBL" id="ACKQ02000002">
    <property type="protein sequence ID" value="EFK37816.1"/>
    <property type="molecule type" value="Genomic_DNA"/>
</dbReference>
<dbReference type="Gene3D" id="2.60.120.380">
    <property type="match status" value="1"/>
</dbReference>
<accession>A0ABP2IVL4</accession>
<reference evidence="1" key="1">
    <citation type="submission" date="2010-06" db="EMBL/GenBank/DDBJ databases">
        <authorList>
            <person name="Muzny D."/>
            <person name="Qin X."/>
            <person name="Buhay C."/>
            <person name="Dugan-Rocha S."/>
            <person name="Ding Y."/>
            <person name="Chen G."/>
            <person name="Hawes A."/>
            <person name="Holder M."/>
            <person name="Jhangiani S."/>
            <person name="Johnson A."/>
            <person name="Khan Z."/>
            <person name="Li Z."/>
            <person name="Liu W."/>
            <person name="Liu X."/>
            <person name="Perez L."/>
            <person name="Shen H."/>
            <person name="Wang Q."/>
            <person name="Watt J."/>
            <person name="Xi L."/>
            <person name="Xin Y."/>
            <person name="Zhou J."/>
            <person name="Deng J."/>
            <person name="Jiang H."/>
            <person name="Liu Y."/>
            <person name="Qu J."/>
            <person name="Song X.-Z."/>
            <person name="Zhang L."/>
            <person name="Villasana D."/>
            <person name="Johnson A."/>
            <person name="Liu J."/>
            <person name="Liyanage D."/>
            <person name="Lorensuhewa L."/>
            <person name="Robinson T."/>
            <person name="Song A."/>
            <person name="Song B.-B."/>
            <person name="Dinh H."/>
            <person name="Thornton R."/>
            <person name="Coyle M."/>
            <person name="Francisco L."/>
            <person name="Jackson L."/>
            <person name="Javaid M."/>
            <person name="Korchina V."/>
            <person name="Kovar C."/>
            <person name="Mata R."/>
            <person name="Mathew T."/>
            <person name="Ngo R."/>
            <person name="Nguyen L."/>
            <person name="Nguyen N."/>
            <person name="Okwuonu G."/>
            <person name="Ongeri F."/>
            <person name="Pham C."/>
            <person name="Simmons D."/>
            <person name="Wilczek-Boney K."/>
            <person name="Hale W."/>
            <person name="Jakkamsetti A."/>
            <person name="Pham P."/>
            <person name="Ruth R."/>
            <person name="San Lucas F."/>
            <person name="Warren J."/>
            <person name="Zhang J."/>
            <person name="Zhao Z."/>
            <person name="Zhou C."/>
            <person name="Zhu D."/>
            <person name="Lee S."/>
            <person name="Bess C."/>
            <person name="Blankenburg K."/>
            <person name="Forbes L."/>
            <person name="Fu Q."/>
            <person name="Gubbala S."/>
            <person name="Hirani K."/>
            <person name="Jayaseelan J.C."/>
            <person name="Lara F."/>
            <person name="Munidasa M."/>
            <person name="Palculict T."/>
            <person name="Patil S."/>
            <person name="Pu L.-L."/>
            <person name="Saada N."/>
            <person name="Tang L."/>
            <person name="Weissenberger G."/>
            <person name="Zhu Y."/>
            <person name="Hemphill L."/>
            <person name="Shang Y."/>
            <person name="Youmans B."/>
            <person name="Ayvaz T."/>
            <person name="Ross M."/>
            <person name="Santibanez J."/>
            <person name="Aqrawi P."/>
            <person name="Gross S."/>
            <person name="Joshi V."/>
            <person name="Fowler G."/>
            <person name="Nazareth L."/>
            <person name="Reid J."/>
            <person name="Worley K."/>
            <person name="Petrosino J."/>
            <person name="Highlander S."/>
            <person name="Gibbs R."/>
        </authorList>
    </citation>
    <scope>NUCLEOTIDE SEQUENCE [LARGE SCALE GENOMIC DNA]</scope>
    <source>
        <strain evidence="1">ATCC 35910</strain>
    </source>
</reference>
<sequence>MAAFSFTNSDKKFIDFLTCLTKIVLTMKKILLLFILLITQMAYSQSDCVTAIPICGNSDISYTPSGPGSIIEILNQNGGCLSTNERFTVWYTFTVSTPGTLAFTIKPNDQSDDYDFAVYGPTTNGCASLQDANHVFIQPIRCNYSGTPGDTGLDLALAPPAVFPTNPPGTTASMNNGKWSPYMNVLVGQTYYLVIDNFSRSVNGFSLEWTGTASLSSAFNDPVLSPHPFITPGIPGTNPNDPSQVMVCSLPTQFDFTTLTASIINGNSSNFSVTYHKTTNDALTGANPLTVTTVDGTTTYYYRIVYHDPSNPNNPINGCFITGKFKFVNVGITANSATLYSCNNNGAGTAKYNLTTANIFGGSGATIKYYTSVADMNADINEITDPANYVSAETTIYAKIVSNFGCIATTTIRLLFYPTVVLKDAVLQNCYIENDVTRSTFDLSKADIGVAVPTPTGTIIKYYTSIADAKAQANPIVGALNYLSESKTVYARVDNDKQCYSIAKIELVVLPPVKSAVLKDKTICAEAKTTLDAGPGFVSYEWSTGETTQSISNVGVGAYWVKLQTGKCFTLQEVRVHPSLQPVISGIEITNNNITVTATGGVPPYKYSVDGVTWQDSNIFTGLPRGENTIYVKDTYNCTPIQVTVTVPNLINAITPNGDNVNDVIDYSALAYKKNLIFIVYDRYGNKLHEANKMRNFTWDGTAFGKKIPTGTYWYTISWNENNKNNTETKYSGWVLVKNRE</sequence>
<evidence type="ECO:0008006" key="3">
    <source>
        <dbReference type="Google" id="ProtNLM"/>
    </source>
</evidence>
<dbReference type="Proteomes" id="UP000002969">
    <property type="component" value="Unassembled WGS sequence"/>
</dbReference>
<dbReference type="NCBIfam" id="TIGR04131">
    <property type="entry name" value="Bac_Flav_CTERM"/>
    <property type="match status" value="1"/>
</dbReference>
<dbReference type="InterPro" id="IPR026341">
    <property type="entry name" value="T9SS_type_B"/>
</dbReference>
<proteinExistence type="predicted"/>
<protein>
    <recommendedName>
        <fullName evidence="3">Gliding motility-associated C-terminal domain-containing protein</fullName>
    </recommendedName>
</protein>